<dbReference type="HOGENOM" id="CLU_1015201_0_0_0"/>
<feature type="compositionally biased region" description="Acidic residues" evidence="1">
    <location>
        <begin position="234"/>
        <end position="243"/>
    </location>
</feature>
<dbReference type="EMBL" id="CP002546">
    <property type="protein sequence ID" value="ADY58450.1"/>
    <property type="molecule type" value="Genomic_DNA"/>
</dbReference>
<sequence length="274" mass="30240">MNPQSFRCKLEEAVVQRNATLLAELEQLAPENPTTAEIWRQHQQLEGVLDSWRIPASATTRPLSETQPKRLGMSRLIRATLAASCLFLVYRSLVPEINFWDGSPEAPHIVSADSSWLERWQGSWSPWSPNEGNASVPGSQSELADANTAGVTTDAELAANKTPTAEDLAATPLVTYSLALADQSQRLLPARLLPVLPDMSLQLEQGIFATWDTLSAWPREMQDAWRTLQAPAEEQPEWDEESGEAPAHPPLRRMRGRRTFSFGSSGSAANPFLA</sequence>
<name>F0SHL2_RUBBR</name>
<evidence type="ECO:0000313" key="3">
    <source>
        <dbReference type="Proteomes" id="UP000006860"/>
    </source>
</evidence>
<protein>
    <submittedName>
        <fullName evidence="2">Uncharacterized protein</fullName>
    </submittedName>
</protein>
<dbReference type="AlphaFoldDB" id="F0SHL2"/>
<feature type="region of interest" description="Disordered" evidence="1">
    <location>
        <begin position="230"/>
        <end position="274"/>
    </location>
</feature>
<keyword evidence="3" id="KW-1185">Reference proteome</keyword>
<organism evidence="2 3">
    <name type="scientific">Rubinisphaera brasiliensis (strain ATCC 49424 / DSM 5305 / JCM 21570 / IAM 15109 / NBRC 103401 / IFAM 1448)</name>
    <name type="common">Planctomyces brasiliensis</name>
    <dbReference type="NCBI Taxonomy" id="756272"/>
    <lineage>
        <taxon>Bacteria</taxon>
        <taxon>Pseudomonadati</taxon>
        <taxon>Planctomycetota</taxon>
        <taxon>Planctomycetia</taxon>
        <taxon>Planctomycetales</taxon>
        <taxon>Planctomycetaceae</taxon>
        <taxon>Rubinisphaera</taxon>
    </lineage>
</organism>
<reference evidence="3" key="1">
    <citation type="submission" date="2011-02" db="EMBL/GenBank/DDBJ databases">
        <title>The complete genome of Planctomyces brasiliensis DSM 5305.</title>
        <authorList>
            <person name="Lucas S."/>
            <person name="Copeland A."/>
            <person name="Lapidus A."/>
            <person name="Bruce D."/>
            <person name="Goodwin L."/>
            <person name="Pitluck S."/>
            <person name="Kyrpides N."/>
            <person name="Mavromatis K."/>
            <person name="Pagani I."/>
            <person name="Ivanova N."/>
            <person name="Ovchinnikova G."/>
            <person name="Lu M."/>
            <person name="Detter J.C."/>
            <person name="Han C."/>
            <person name="Land M."/>
            <person name="Hauser L."/>
            <person name="Markowitz V."/>
            <person name="Cheng J.-F."/>
            <person name="Hugenholtz P."/>
            <person name="Woyke T."/>
            <person name="Wu D."/>
            <person name="Tindall B."/>
            <person name="Pomrenke H.G."/>
            <person name="Brambilla E."/>
            <person name="Klenk H.-P."/>
            <person name="Eisen J.A."/>
        </authorList>
    </citation>
    <scope>NUCLEOTIDE SEQUENCE [LARGE SCALE GENOMIC DNA]</scope>
    <source>
        <strain evidence="3">ATCC 49424 / DSM 5305 / JCM 21570 / NBRC 103401 / IFAM 1448</strain>
    </source>
</reference>
<dbReference type="KEGG" id="pbs:Plabr_0827"/>
<proteinExistence type="predicted"/>
<evidence type="ECO:0000256" key="1">
    <source>
        <dbReference type="SAM" id="MobiDB-lite"/>
    </source>
</evidence>
<gene>
    <name evidence="2" type="ordered locus">Plabr_0827</name>
</gene>
<evidence type="ECO:0000313" key="2">
    <source>
        <dbReference type="EMBL" id="ADY58450.1"/>
    </source>
</evidence>
<dbReference type="Proteomes" id="UP000006860">
    <property type="component" value="Chromosome"/>
</dbReference>
<accession>F0SHL2</accession>